<dbReference type="EMBL" id="UXAW01000136">
    <property type="protein sequence ID" value="VDC33933.1"/>
    <property type="molecule type" value="Genomic_DNA"/>
</dbReference>
<dbReference type="PANTHER" id="PTHR43537:SF5">
    <property type="entry name" value="UXU OPERON TRANSCRIPTIONAL REGULATOR"/>
    <property type="match status" value="1"/>
</dbReference>
<proteinExistence type="predicted"/>
<gene>
    <name evidence="6" type="primary">mcbR_6</name>
    <name evidence="6" type="ORF">XINFAN_04137</name>
</gene>
<organism evidence="6 7">
    <name type="scientific">Pseudogemmobacter humi</name>
    <dbReference type="NCBI Taxonomy" id="2483812"/>
    <lineage>
        <taxon>Bacteria</taxon>
        <taxon>Pseudomonadati</taxon>
        <taxon>Pseudomonadota</taxon>
        <taxon>Alphaproteobacteria</taxon>
        <taxon>Rhodobacterales</taxon>
        <taxon>Paracoccaceae</taxon>
        <taxon>Pseudogemmobacter</taxon>
    </lineage>
</organism>
<accession>A0A3P5XGK9</accession>
<dbReference type="SUPFAM" id="SSF46785">
    <property type="entry name" value="Winged helix' DNA-binding domain"/>
    <property type="match status" value="1"/>
</dbReference>
<dbReference type="InterPro" id="IPR036390">
    <property type="entry name" value="WH_DNA-bd_sf"/>
</dbReference>
<dbReference type="PROSITE" id="PS50949">
    <property type="entry name" value="HTH_GNTR"/>
    <property type="match status" value="1"/>
</dbReference>
<dbReference type="PANTHER" id="PTHR43537">
    <property type="entry name" value="TRANSCRIPTIONAL REGULATOR, GNTR FAMILY"/>
    <property type="match status" value="1"/>
</dbReference>
<name>A0A3P5XGK9_9RHOB</name>
<dbReference type="SMART" id="SM00345">
    <property type="entry name" value="HTH_GNTR"/>
    <property type="match status" value="1"/>
</dbReference>
<keyword evidence="1" id="KW-0805">Transcription regulation</keyword>
<evidence type="ECO:0000256" key="4">
    <source>
        <dbReference type="SAM" id="MobiDB-lite"/>
    </source>
</evidence>
<reference evidence="6 7" key="1">
    <citation type="submission" date="2018-11" db="EMBL/GenBank/DDBJ databases">
        <authorList>
            <person name="Criscuolo A."/>
        </authorList>
    </citation>
    <scope>NUCLEOTIDE SEQUENCE [LARGE SCALE GENOMIC DNA]</scope>
    <source>
        <strain evidence="6">ACIP111625</strain>
    </source>
</reference>
<evidence type="ECO:0000313" key="6">
    <source>
        <dbReference type="EMBL" id="VDC33933.1"/>
    </source>
</evidence>
<evidence type="ECO:0000256" key="2">
    <source>
        <dbReference type="ARBA" id="ARBA00023125"/>
    </source>
</evidence>
<evidence type="ECO:0000313" key="7">
    <source>
        <dbReference type="Proteomes" id="UP000277498"/>
    </source>
</evidence>
<keyword evidence="3" id="KW-0804">Transcription</keyword>
<dbReference type="OrthoDB" id="8638122at2"/>
<dbReference type="InterPro" id="IPR000524">
    <property type="entry name" value="Tscrpt_reg_HTH_GntR"/>
</dbReference>
<protein>
    <submittedName>
        <fullName evidence="6">HTH-type transcriptional regulator McbR</fullName>
    </submittedName>
</protein>
<dbReference type="GO" id="GO:0003677">
    <property type="term" value="F:DNA binding"/>
    <property type="evidence" value="ECO:0007669"/>
    <property type="project" value="UniProtKB-KW"/>
</dbReference>
<keyword evidence="7" id="KW-1185">Reference proteome</keyword>
<dbReference type="InterPro" id="IPR036388">
    <property type="entry name" value="WH-like_DNA-bd_sf"/>
</dbReference>
<dbReference type="InterPro" id="IPR008920">
    <property type="entry name" value="TF_FadR/GntR_C"/>
</dbReference>
<dbReference type="SMART" id="SM00895">
    <property type="entry name" value="FCD"/>
    <property type="match status" value="1"/>
</dbReference>
<dbReference type="GO" id="GO:0003700">
    <property type="term" value="F:DNA-binding transcription factor activity"/>
    <property type="evidence" value="ECO:0007669"/>
    <property type="project" value="InterPro"/>
</dbReference>
<dbReference type="RefSeq" id="WP_160144693.1">
    <property type="nucleotide sequence ID" value="NZ_UXAW01000136.1"/>
</dbReference>
<dbReference type="SUPFAM" id="SSF48008">
    <property type="entry name" value="GntR ligand-binding domain-like"/>
    <property type="match status" value="1"/>
</dbReference>
<evidence type="ECO:0000259" key="5">
    <source>
        <dbReference type="PROSITE" id="PS50949"/>
    </source>
</evidence>
<dbReference type="Pfam" id="PF07729">
    <property type="entry name" value="FCD"/>
    <property type="match status" value="1"/>
</dbReference>
<evidence type="ECO:0000256" key="1">
    <source>
        <dbReference type="ARBA" id="ARBA00023015"/>
    </source>
</evidence>
<keyword evidence="2" id="KW-0238">DNA-binding</keyword>
<dbReference type="AlphaFoldDB" id="A0A3P5XGK9"/>
<dbReference type="InterPro" id="IPR011711">
    <property type="entry name" value="GntR_C"/>
</dbReference>
<dbReference type="Proteomes" id="UP000277498">
    <property type="component" value="Unassembled WGS sequence"/>
</dbReference>
<feature type="region of interest" description="Disordered" evidence="4">
    <location>
        <begin position="1"/>
        <end position="20"/>
    </location>
</feature>
<sequence length="252" mass="28931">MSDPSDPFRVPQFEDGSRETQATQAYHAIRRMILRCELQPGATISDKSIGAKLDFGRTPIREALLRLASERLVLFQHNQSIVVAPVGLDEINDIYTLRLHLERLAWRLWLEEAGDKQVERLASVFDDVPKLLRAGDVEGLLHLDFLFHAQIYRECGNPFLTQSLYNLSGVTYRMWHITSTRDLQAQAETARSHQPIIEAVYARDAARLDREIESHISHAYDQIMQRFLHNTVGRIGDIPINIFQKEGQDETQ</sequence>
<evidence type="ECO:0000256" key="3">
    <source>
        <dbReference type="ARBA" id="ARBA00023163"/>
    </source>
</evidence>
<feature type="domain" description="HTH gntR-type" evidence="5">
    <location>
        <begin position="19"/>
        <end position="86"/>
    </location>
</feature>
<dbReference type="Gene3D" id="1.20.120.530">
    <property type="entry name" value="GntR ligand-binding domain-like"/>
    <property type="match status" value="1"/>
</dbReference>
<dbReference type="Gene3D" id="1.10.10.10">
    <property type="entry name" value="Winged helix-like DNA-binding domain superfamily/Winged helix DNA-binding domain"/>
    <property type="match status" value="1"/>
</dbReference>
<dbReference type="Pfam" id="PF00392">
    <property type="entry name" value="GntR"/>
    <property type="match status" value="1"/>
</dbReference>